<dbReference type="AlphaFoldDB" id="A0A225WSJ0"/>
<dbReference type="Pfam" id="PF21056">
    <property type="entry name" value="ZSWIM1-3_RNaseH-like"/>
    <property type="match status" value="1"/>
</dbReference>
<evidence type="ECO:0000259" key="1">
    <source>
        <dbReference type="Pfam" id="PF21056"/>
    </source>
</evidence>
<reference evidence="3" key="1">
    <citation type="submission" date="2017-03" db="EMBL/GenBank/DDBJ databases">
        <title>Phytopthora megakarya and P. palmivora, two closely related causual agents of cacao black pod achieved similar genome size and gene model numbers by different mechanisms.</title>
        <authorList>
            <person name="Ali S."/>
            <person name="Shao J."/>
            <person name="Larry D.J."/>
            <person name="Kronmiller B."/>
            <person name="Shen D."/>
            <person name="Strem M.D."/>
            <person name="Melnick R.L."/>
            <person name="Guiltinan M.J."/>
            <person name="Tyler B.M."/>
            <person name="Meinhardt L.W."/>
            <person name="Bailey B.A."/>
        </authorList>
    </citation>
    <scope>NUCLEOTIDE SEQUENCE [LARGE SCALE GENOMIC DNA]</scope>
    <source>
        <strain evidence="3">zdho120</strain>
    </source>
</reference>
<evidence type="ECO:0000313" key="3">
    <source>
        <dbReference type="Proteomes" id="UP000198211"/>
    </source>
</evidence>
<proteinExistence type="predicted"/>
<dbReference type="EMBL" id="NBNE01000312">
    <property type="protein sequence ID" value="OWZ20551.1"/>
    <property type="molecule type" value="Genomic_DNA"/>
</dbReference>
<sequence>MARAGAKSNKILKYPRSKTGLWLDSDTGFQAKISRRKDRCERALTILNEFIAIKPGNTAGFIVDRETNVVRVVTFQTARQKRLFATFP</sequence>
<evidence type="ECO:0000313" key="2">
    <source>
        <dbReference type="EMBL" id="OWZ20551.1"/>
    </source>
</evidence>
<feature type="domain" description="ZSWIM1/3 RNaseH-like" evidence="1">
    <location>
        <begin position="49"/>
        <end position="88"/>
    </location>
</feature>
<organism evidence="2 3">
    <name type="scientific">Phytophthora megakarya</name>
    <dbReference type="NCBI Taxonomy" id="4795"/>
    <lineage>
        <taxon>Eukaryota</taxon>
        <taxon>Sar</taxon>
        <taxon>Stramenopiles</taxon>
        <taxon>Oomycota</taxon>
        <taxon>Peronosporomycetes</taxon>
        <taxon>Peronosporales</taxon>
        <taxon>Peronosporaceae</taxon>
        <taxon>Phytophthora</taxon>
    </lineage>
</organism>
<name>A0A225WSJ0_9STRA</name>
<accession>A0A225WSJ0</accession>
<keyword evidence="3" id="KW-1185">Reference proteome</keyword>
<protein>
    <recommendedName>
        <fullName evidence="1">ZSWIM1/3 RNaseH-like domain-containing protein</fullName>
    </recommendedName>
</protein>
<dbReference type="Proteomes" id="UP000198211">
    <property type="component" value="Unassembled WGS sequence"/>
</dbReference>
<dbReference type="InterPro" id="IPR048324">
    <property type="entry name" value="ZSWIM1-3_RNaseH-like"/>
</dbReference>
<comment type="caution">
    <text evidence="2">The sequence shown here is derived from an EMBL/GenBank/DDBJ whole genome shotgun (WGS) entry which is preliminary data.</text>
</comment>
<gene>
    <name evidence="2" type="ORF">PHMEG_0005013</name>
</gene>